<keyword evidence="3" id="KW-1185">Reference proteome</keyword>
<dbReference type="EMBL" id="CADEAL010004085">
    <property type="protein sequence ID" value="CAB1451315.1"/>
    <property type="molecule type" value="Genomic_DNA"/>
</dbReference>
<dbReference type="Proteomes" id="UP001153269">
    <property type="component" value="Unassembled WGS sequence"/>
</dbReference>
<accession>A0A9N7VN89</accession>
<comment type="caution">
    <text evidence="2">The sequence shown here is derived from an EMBL/GenBank/DDBJ whole genome shotgun (WGS) entry which is preliminary data.</text>
</comment>
<feature type="compositionally biased region" description="Polar residues" evidence="1">
    <location>
        <begin position="90"/>
        <end position="108"/>
    </location>
</feature>
<proteinExistence type="predicted"/>
<dbReference type="AlphaFoldDB" id="A0A9N7VN89"/>
<reference evidence="2" key="1">
    <citation type="submission" date="2020-03" db="EMBL/GenBank/DDBJ databases">
        <authorList>
            <person name="Weist P."/>
        </authorList>
    </citation>
    <scope>NUCLEOTIDE SEQUENCE</scope>
</reference>
<feature type="region of interest" description="Disordered" evidence="1">
    <location>
        <begin position="87"/>
        <end position="108"/>
    </location>
</feature>
<protein>
    <submittedName>
        <fullName evidence="2">Uncharacterized protein</fullName>
    </submittedName>
</protein>
<evidence type="ECO:0000313" key="3">
    <source>
        <dbReference type="Proteomes" id="UP001153269"/>
    </source>
</evidence>
<evidence type="ECO:0000313" key="2">
    <source>
        <dbReference type="EMBL" id="CAB1451315.1"/>
    </source>
</evidence>
<feature type="region of interest" description="Disordered" evidence="1">
    <location>
        <begin position="31"/>
        <end position="71"/>
    </location>
</feature>
<organism evidence="2 3">
    <name type="scientific">Pleuronectes platessa</name>
    <name type="common">European plaice</name>
    <dbReference type="NCBI Taxonomy" id="8262"/>
    <lineage>
        <taxon>Eukaryota</taxon>
        <taxon>Metazoa</taxon>
        <taxon>Chordata</taxon>
        <taxon>Craniata</taxon>
        <taxon>Vertebrata</taxon>
        <taxon>Euteleostomi</taxon>
        <taxon>Actinopterygii</taxon>
        <taxon>Neopterygii</taxon>
        <taxon>Teleostei</taxon>
        <taxon>Neoteleostei</taxon>
        <taxon>Acanthomorphata</taxon>
        <taxon>Carangaria</taxon>
        <taxon>Pleuronectiformes</taxon>
        <taxon>Pleuronectoidei</taxon>
        <taxon>Pleuronectidae</taxon>
        <taxon>Pleuronectes</taxon>
    </lineage>
</organism>
<evidence type="ECO:0000256" key="1">
    <source>
        <dbReference type="SAM" id="MobiDB-lite"/>
    </source>
</evidence>
<sequence length="108" mass="12000">MARGRGGWLKQKWQEDHLFPDTRVFLLERKETEKWRGGEKGPAYGKGDRGDSIAQPQTASEPPAAFTQPHLSQSTLIRTIWLKDEPPAINASSKDSSTVSPVLTLSNI</sequence>
<name>A0A9N7VN89_PLEPL</name>
<gene>
    <name evidence="2" type="ORF">PLEPLA_LOCUS39008</name>
</gene>